<feature type="chain" id="PRO_5035474496" description="CLIP domain-containing serine protease" evidence="10">
    <location>
        <begin position="21"/>
        <end position="405"/>
    </location>
</feature>
<evidence type="ECO:0000256" key="9">
    <source>
        <dbReference type="ARBA" id="ARBA00024195"/>
    </source>
</evidence>
<feature type="domain" description="Clip" evidence="12">
    <location>
        <begin position="36"/>
        <end position="82"/>
    </location>
</feature>
<evidence type="ECO:0000256" key="7">
    <source>
        <dbReference type="ARBA" id="ARBA00023145"/>
    </source>
</evidence>
<dbReference type="InterPro" id="IPR022700">
    <property type="entry name" value="CLIP"/>
</dbReference>
<dbReference type="GO" id="GO:0006508">
    <property type="term" value="P:proteolysis"/>
    <property type="evidence" value="ECO:0007669"/>
    <property type="project" value="UniProtKB-KW"/>
</dbReference>
<protein>
    <recommendedName>
        <fullName evidence="15">CLIP domain-containing serine protease</fullName>
    </recommendedName>
</protein>
<comment type="subcellular location">
    <subcellularLocation>
        <location evidence="1">Secreted</location>
    </subcellularLocation>
</comment>
<dbReference type="Proteomes" id="UP000838878">
    <property type="component" value="Chromosome 7"/>
</dbReference>
<dbReference type="InterPro" id="IPR033116">
    <property type="entry name" value="TRYPSIN_SER"/>
</dbReference>
<comment type="similarity">
    <text evidence="9">Belongs to the peptidase S1 family. CLIP subfamily.</text>
</comment>
<feature type="signal peptide" evidence="10">
    <location>
        <begin position="1"/>
        <end position="20"/>
    </location>
</feature>
<dbReference type="SMART" id="SM00680">
    <property type="entry name" value="CLIP"/>
    <property type="match status" value="1"/>
</dbReference>
<dbReference type="InterPro" id="IPR043504">
    <property type="entry name" value="Peptidase_S1_PA_chymotrypsin"/>
</dbReference>
<evidence type="ECO:0000256" key="3">
    <source>
        <dbReference type="ARBA" id="ARBA00022670"/>
    </source>
</evidence>
<dbReference type="EMBL" id="OV170227">
    <property type="protein sequence ID" value="CAH0728370.1"/>
    <property type="molecule type" value="Genomic_DNA"/>
</dbReference>
<name>A0A8J9YIX5_9NEOP</name>
<dbReference type="OrthoDB" id="547031at2759"/>
<evidence type="ECO:0000256" key="10">
    <source>
        <dbReference type="SAM" id="SignalP"/>
    </source>
</evidence>
<dbReference type="PROSITE" id="PS00135">
    <property type="entry name" value="TRYPSIN_SER"/>
    <property type="match status" value="1"/>
</dbReference>
<dbReference type="GO" id="GO:0005576">
    <property type="term" value="C:extracellular region"/>
    <property type="evidence" value="ECO:0007669"/>
    <property type="project" value="UniProtKB-SubCell"/>
</dbReference>
<gene>
    <name evidence="13" type="ORF">BINO364_LOCUS13594</name>
</gene>
<dbReference type="Gene3D" id="3.30.1640.30">
    <property type="match status" value="1"/>
</dbReference>
<keyword evidence="4 10" id="KW-0732">Signal</keyword>
<evidence type="ECO:0000259" key="11">
    <source>
        <dbReference type="SMART" id="SM00020"/>
    </source>
</evidence>
<accession>A0A8J9YIX5</accession>
<feature type="domain" description="Peptidase S1" evidence="11">
    <location>
        <begin position="145"/>
        <end position="399"/>
    </location>
</feature>
<evidence type="ECO:0000313" key="14">
    <source>
        <dbReference type="Proteomes" id="UP000838878"/>
    </source>
</evidence>
<evidence type="ECO:0000256" key="8">
    <source>
        <dbReference type="ARBA" id="ARBA00023157"/>
    </source>
</evidence>
<dbReference type="PANTHER" id="PTHR24256">
    <property type="entry name" value="TRYPTASE-RELATED"/>
    <property type="match status" value="1"/>
</dbReference>
<keyword evidence="14" id="KW-1185">Reference proteome</keyword>
<evidence type="ECO:0008006" key="15">
    <source>
        <dbReference type="Google" id="ProtNLM"/>
    </source>
</evidence>
<evidence type="ECO:0000256" key="6">
    <source>
        <dbReference type="ARBA" id="ARBA00022825"/>
    </source>
</evidence>
<organism evidence="13 14">
    <name type="scientific">Brenthis ino</name>
    <name type="common">lesser marbled fritillary</name>
    <dbReference type="NCBI Taxonomy" id="405034"/>
    <lineage>
        <taxon>Eukaryota</taxon>
        <taxon>Metazoa</taxon>
        <taxon>Ecdysozoa</taxon>
        <taxon>Arthropoda</taxon>
        <taxon>Hexapoda</taxon>
        <taxon>Insecta</taxon>
        <taxon>Pterygota</taxon>
        <taxon>Neoptera</taxon>
        <taxon>Endopterygota</taxon>
        <taxon>Lepidoptera</taxon>
        <taxon>Glossata</taxon>
        <taxon>Ditrysia</taxon>
        <taxon>Papilionoidea</taxon>
        <taxon>Nymphalidae</taxon>
        <taxon>Heliconiinae</taxon>
        <taxon>Argynnini</taxon>
        <taxon>Brenthis</taxon>
    </lineage>
</organism>
<dbReference type="InterPro" id="IPR001314">
    <property type="entry name" value="Peptidase_S1A"/>
</dbReference>
<reference evidence="13" key="1">
    <citation type="submission" date="2021-12" db="EMBL/GenBank/DDBJ databases">
        <authorList>
            <person name="Martin H S."/>
        </authorList>
    </citation>
    <scope>NUCLEOTIDE SEQUENCE</scope>
</reference>
<evidence type="ECO:0000259" key="12">
    <source>
        <dbReference type="SMART" id="SM00680"/>
    </source>
</evidence>
<keyword evidence="5" id="KW-0378">Hydrolase</keyword>
<dbReference type="SMART" id="SM00020">
    <property type="entry name" value="Tryp_SPc"/>
    <property type="match status" value="1"/>
</dbReference>
<dbReference type="Gene3D" id="2.40.10.10">
    <property type="entry name" value="Trypsin-like serine proteases"/>
    <property type="match status" value="2"/>
</dbReference>
<dbReference type="InterPro" id="IPR009003">
    <property type="entry name" value="Peptidase_S1_PA"/>
</dbReference>
<evidence type="ECO:0000313" key="13">
    <source>
        <dbReference type="EMBL" id="CAH0728370.1"/>
    </source>
</evidence>
<dbReference type="PRINTS" id="PR00722">
    <property type="entry name" value="CHYMOTRYPSIN"/>
</dbReference>
<evidence type="ECO:0000256" key="5">
    <source>
        <dbReference type="ARBA" id="ARBA00022801"/>
    </source>
</evidence>
<dbReference type="PROSITE" id="PS00134">
    <property type="entry name" value="TRYPSIN_HIS"/>
    <property type="match status" value="1"/>
</dbReference>
<keyword evidence="8" id="KW-1015">Disulfide bond</keyword>
<sequence>MIINRLFMLFILTILGSVTSRAITFPRTTVPLNSTCESMTPNSTCMNIYKCPLALSLIRLNRDVVKEMTCGFDGTTPKVCCPVSGTSIIFTNLTEEIATRKPSKVTTQKIEEISQESKVTTMIPEINSELLPSRKICGQVAIRDRIVGGLIAGIDEFPWLARIKYRNKFGEEYYACSASLITNQYLITAAHCLTDKIGKPISVRLGEWDEQTERDCQKHLQDFICNDKPVDKNISEIFMHDDFDVKSAKKGDIALLKLDEPIPFTEFITPVCLPSTEYVTQQDYVLDSSYWTAGWGITEFDLPSPLKRKVSLNTVSSDICHTIYSEIPEEFFETLICAGGVEGKDTCSGDSGGSLVKMVTEDYEKNWYLFGITSTGPKRCGSEGMPGIYTRITSYMDWIRKTIRR</sequence>
<keyword evidence="3" id="KW-0645">Protease</keyword>
<evidence type="ECO:0000256" key="2">
    <source>
        <dbReference type="ARBA" id="ARBA00022525"/>
    </source>
</evidence>
<keyword evidence="2" id="KW-0964">Secreted</keyword>
<keyword evidence="6" id="KW-0720">Serine protease</keyword>
<dbReference type="Pfam" id="PF00089">
    <property type="entry name" value="Trypsin"/>
    <property type="match status" value="1"/>
</dbReference>
<feature type="non-terminal residue" evidence="13">
    <location>
        <position position="405"/>
    </location>
</feature>
<dbReference type="FunFam" id="2.40.10.10:FF:000146">
    <property type="entry name" value="Serine protease 53"/>
    <property type="match status" value="1"/>
</dbReference>
<dbReference type="CDD" id="cd00190">
    <property type="entry name" value="Tryp_SPc"/>
    <property type="match status" value="1"/>
</dbReference>
<dbReference type="InterPro" id="IPR018114">
    <property type="entry name" value="TRYPSIN_HIS"/>
</dbReference>
<dbReference type="InterPro" id="IPR001254">
    <property type="entry name" value="Trypsin_dom"/>
</dbReference>
<dbReference type="GO" id="GO:0004252">
    <property type="term" value="F:serine-type endopeptidase activity"/>
    <property type="evidence" value="ECO:0007669"/>
    <property type="project" value="InterPro"/>
</dbReference>
<dbReference type="AlphaFoldDB" id="A0A8J9YIX5"/>
<dbReference type="InterPro" id="IPR051487">
    <property type="entry name" value="Ser/Thr_Proteases_Immune/Dev"/>
</dbReference>
<keyword evidence="7" id="KW-0865">Zymogen</keyword>
<evidence type="ECO:0000256" key="1">
    <source>
        <dbReference type="ARBA" id="ARBA00004613"/>
    </source>
</evidence>
<dbReference type="InterPro" id="IPR038565">
    <property type="entry name" value="CLIP_sf"/>
</dbReference>
<evidence type="ECO:0000256" key="4">
    <source>
        <dbReference type="ARBA" id="ARBA00022729"/>
    </source>
</evidence>
<proteinExistence type="inferred from homology"/>
<dbReference type="SUPFAM" id="SSF50494">
    <property type="entry name" value="Trypsin-like serine proteases"/>
    <property type="match status" value="1"/>
</dbReference>